<dbReference type="AlphaFoldDB" id="A0AAN8F1B1"/>
<comment type="caution">
    <text evidence="1">The sequence shown here is derived from an EMBL/GenBank/DDBJ whole genome shotgun (WGS) entry which is preliminary data.</text>
</comment>
<dbReference type="Proteomes" id="UP001331761">
    <property type="component" value="Unassembled WGS sequence"/>
</dbReference>
<protein>
    <submittedName>
        <fullName evidence="1">Uncharacterized protein</fullName>
    </submittedName>
</protein>
<accession>A0AAN8F1B1</accession>
<proteinExistence type="predicted"/>
<evidence type="ECO:0000313" key="1">
    <source>
        <dbReference type="EMBL" id="KAK5971351.1"/>
    </source>
</evidence>
<name>A0AAN8F1B1_TRICO</name>
<organism evidence="1 2">
    <name type="scientific">Trichostrongylus colubriformis</name>
    <name type="common">Black scour worm</name>
    <dbReference type="NCBI Taxonomy" id="6319"/>
    <lineage>
        <taxon>Eukaryota</taxon>
        <taxon>Metazoa</taxon>
        <taxon>Ecdysozoa</taxon>
        <taxon>Nematoda</taxon>
        <taxon>Chromadorea</taxon>
        <taxon>Rhabditida</taxon>
        <taxon>Rhabditina</taxon>
        <taxon>Rhabditomorpha</taxon>
        <taxon>Strongyloidea</taxon>
        <taxon>Trichostrongylidae</taxon>
        <taxon>Trichostrongylus</taxon>
    </lineage>
</organism>
<sequence>MGTMAMVEAATLLGHPQDMEEDTEGASEVHQALEGQVMMLHRALSMRRFRLLYERYTTSLACSMHLESMENSSKMRVVF</sequence>
<keyword evidence="2" id="KW-1185">Reference proteome</keyword>
<evidence type="ECO:0000313" key="2">
    <source>
        <dbReference type="Proteomes" id="UP001331761"/>
    </source>
</evidence>
<reference evidence="1 2" key="1">
    <citation type="submission" date="2019-10" db="EMBL/GenBank/DDBJ databases">
        <title>Assembly and Annotation for the nematode Trichostrongylus colubriformis.</title>
        <authorList>
            <person name="Martin J."/>
        </authorList>
    </citation>
    <scope>NUCLEOTIDE SEQUENCE [LARGE SCALE GENOMIC DNA]</scope>
    <source>
        <strain evidence="1">G859</strain>
        <tissue evidence="1">Whole worm</tissue>
    </source>
</reference>
<gene>
    <name evidence="1" type="ORF">GCK32_018465</name>
</gene>
<dbReference type="EMBL" id="WIXE01017909">
    <property type="protein sequence ID" value="KAK5971351.1"/>
    <property type="molecule type" value="Genomic_DNA"/>
</dbReference>